<proteinExistence type="predicted"/>
<evidence type="ECO:0000256" key="1">
    <source>
        <dbReference type="SAM" id="MobiDB-lite"/>
    </source>
</evidence>
<feature type="region of interest" description="Disordered" evidence="1">
    <location>
        <begin position="451"/>
        <end position="470"/>
    </location>
</feature>
<feature type="compositionally biased region" description="Basic and acidic residues" evidence="1">
    <location>
        <begin position="499"/>
        <end position="536"/>
    </location>
</feature>
<sequence>MEKRPLSRYSRKHGKDGISVDTAIKRGKVALAEAEDHIRVFEEYLQASLGHEKELERDTSLDVGEEDECWDAAEEKINSGCSLDEILETMDPIVNILAKEGNDFYQKEEMNKNEVLHSNTFKTNRDNIIDSSIDGIHFAPMGLKDARLLLQIDKKQPNKRKTIREFDPSRLSVNQRAMKKGMLKKPTCDVSEELKQFKARPLPGGVIVRNDLYALTKAAEGKMSKKKIDSADDVSLKSCQNRLDASVLLNNSNMYMPMVDVKIDENNDNHVQNGVKRYKLSKEIYEATTKVIEQDFEDDSSSFCSIQEDHDVLDLHQQISKLHAKLQLKKKQCIRTIHAIEDETKCRTISETKIGKFQQEEPASLETTMDDATSVYSFNSSSLGSARTSSLYKRQKKWLENLERKKIEQRASNQSKELIQVTGRPDLRLAKRSWSKAKMEHDGILEISKKKDEQIQREKNEKERQNHLKQVKEAEEIKRIANVQAKVAKKSIDRKVQSEYVDKLSRPNKRVESKHTPAEQDKNLSQKNFQAKEKSHGKNNNIISDERREETRPTTPAQPSFADMDDDEFAKMIKKVQARAKKELRRSTIVKQDKVRRIMKDEKTKKRDGSIVKGISNSPYKT</sequence>
<accession>A0AAD3H0L5</accession>
<reference evidence="2 3" key="1">
    <citation type="journal article" date="2021" name="Sci. Rep.">
        <title>The genome of the diatom Chaetoceros tenuissimus carries an ancient integrated fragment of an extant virus.</title>
        <authorList>
            <person name="Hongo Y."/>
            <person name="Kimura K."/>
            <person name="Takaki Y."/>
            <person name="Yoshida Y."/>
            <person name="Baba S."/>
            <person name="Kobayashi G."/>
            <person name="Nagasaki K."/>
            <person name="Hano T."/>
            <person name="Tomaru Y."/>
        </authorList>
    </citation>
    <scope>NUCLEOTIDE SEQUENCE [LARGE SCALE GENOMIC DNA]</scope>
    <source>
        <strain evidence="2 3">NIES-3715</strain>
    </source>
</reference>
<keyword evidence="3" id="KW-1185">Reference proteome</keyword>
<evidence type="ECO:0000313" key="2">
    <source>
        <dbReference type="EMBL" id="GFH45499.1"/>
    </source>
</evidence>
<gene>
    <name evidence="2" type="ORF">CTEN210_01973</name>
</gene>
<dbReference type="Proteomes" id="UP001054902">
    <property type="component" value="Unassembled WGS sequence"/>
</dbReference>
<comment type="caution">
    <text evidence="2">The sequence shown here is derived from an EMBL/GenBank/DDBJ whole genome shotgun (WGS) entry which is preliminary data.</text>
</comment>
<feature type="compositionally biased region" description="Basic and acidic residues" evidence="1">
    <location>
        <begin position="595"/>
        <end position="610"/>
    </location>
</feature>
<dbReference type="AlphaFoldDB" id="A0AAD3H0L5"/>
<feature type="region of interest" description="Disordered" evidence="1">
    <location>
        <begin position="595"/>
        <end position="622"/>
    </location>
</feature>
<protein>
    <submittedName>
        <fullName evidence="2">Uncharacterized protein</fullName>
    </submittedName>
</protein>
<evidence type="ECO:0000313" key="3">
    <source>
        <dbReference type="Proteomes" id="UP001054902"/>
    </source>
</evidence>
<organism evidence="2 3">
    <name type="scientific">Chaetoceros tenuissimus</name>
    <dbReference type="NCBI Taxonomy" id="426638"/>
    <lineage>
        <taxon>Eukaryota</taxon>
        <taxon>Sar</taxon>
        <taxon>Stramenopiles</taxon>
        <taxon>Ochrophyta</taxon>
        <taxon>Bacillariophyta</taxon>
        <taxon>Coscinodiscophyceae</taxon>
        <taxon>Chaetocerotophycidae</taxon>
        <taxon>Chaetocerotales</taxon>
        <taxon>Chaetocerotaceae</taxon>
        <taxon>Chaetoceros</taxon>
    </lineage>
</organism>
<feature type="region of interest" description="Disordered" evidence="1">
    <location>
        <begin position="499"/>
        <end position="567"/>
    </location>
</feature>
<name>A0AAD3H0L5_9STRA</name>
<dbReference type="EMBL" id="BLLK01000020">
    <property type="protein sequence ID" value="GFH45499.1"/>
    <property type="molecule type" value="Genomic_DNA"/>
</dbReference>